<evidence type="ECO:0008006" key="4">
    <source>
        <dbReference type="Google" id="ProtNLM"/>
    </source>
</evidence>
<dbReference type="Proteomes" id="UP001521184">
    <property type="component" value="Unassembled WGS sequence"/>
</dbReference>
<feature type="region of interest" description="Disordered" evidence="1">
    <location>
        <begin position="1"/>
        <end position="232"/>
    </location>
</feature>
<keyword evidence="3" id="KW-1185">Reference proteome</keyword>
<reference evidence="2 3" key="1">
    <citation type="journal article" date="2023" name="Plant Dis.">
        <title>First Report of Diplodia intermedia Causing Canker and Dieback Diseases on Apple Trees in Canada.</title>
        <authorList>
            <person name="Ellouze W."/>
            <person name="Ilyukhin E."/>
            <person name="Sulman M."/>
            <person name="Ali S."/>
        </authorList>
    </citation>
    <scope>NUCLEOTIDE SEQUENCE [LARGE SCALE GENOMIC DNA]</scope>
    <source>
        <strain evidence="2 3">M45-28</strain>
    </source>
</reference>
<evidence type="ECO:0000313" key="2">
    <source>
        <dbReference type="EMBL" id="KAL1650047.1"/>
    </source>
</evidence>
<sequence length="398" mass="44723">MATHFSVPSTFPRGSIASDQTDDYANQDNLSMYSHASSTEIRDQVPPPPSHSRKTRVHPSGHSIRNDYMRATGNSLELPRQRRKTNKRPSDTQASQKNVRRSYNTFGLQDAVHRPLSPASSHSSHMDSDIPDTDDASGIPRTVDIFPTAGPYRQPSRNSNNNNNDDDDGEPLFVTPSPTMRPQPNHNDMHRPHQPGFPPLPSSPPSNTTPANNNNANGGASDPYAHPDDNPSHRARLRAMAANPGAHPYVRKHAPENDAENREIKRLRTRERLHWDEIADRLNARRVAAGKTPSFTVAAVYGRFARVAPRIAELDGEAGFDYRDFLNFRHERRVGGAAGKRRRREPPMPVLGEGEEAMLAECYEEVERERWENVAKKFKVKAGLWLTPAQVARRWKNL</sequence>
<feature type="compositionally biased region" description="Polar residues" evidence="1">
    <location>
        <begin position="17"/>
        <end position="39"/>
    </location>
</feature>
<dbReference type="CDD" id="cd00167">
    <property type="entry name" value="SANT"/>
    <property type="match status" value="1"/>
</dbReference>
<feature type="compositionally biased region" description="Low complexity" evidence="1">
    <location>
        <begin position="114"/>
        <end position="123"/>
    </location>
</feature>
<accession>A0ABR3U2S5</accession>
<dbReference type="InterPro" id="IPR001005">
    <property type="entry name" value="SANT/Myb"/>
</dbReference>
<feature type="compositionally biased region" description="Polar residues" evidence="1">
    <location>
        <begin position="176"/>
        <end position="186"/>
    </location>
</feature>
<organism evidence="2 3">
    <name type="scientific">Diplodia intermedia</name>
    <dbReference type="NCBI Taxonomy" id="856260"/>
    <lineage>
        <taxon>Eukaryota</taxon>
        <taxon>Fungi</taxon>
        <taxon>Dikarya</taxon>
        <taxon>Ascomycota</taxon>
        <taxon>Pezizomycotina</taxon>
        <taxon>Dothideomycetes</taxon>
        <taxon>Dothideomycetes incertae sedis</taxon>
        <taxon>Botryosphaeriales</taxon>
        <taxon>Botryosphaeriaceae</taxon>
        <taxon>Diplodia</taxon>
    </lineage>
</organism>
<evidence type="ECO:0000313" key="3">
    <source>
        <dbReference type="Proteomes" id="UP001521184"/>
    </source>
</evidence>
<name>A0ABR3U2S5_9PEZI</name>
<feature type="compositionally biased region" description="Polar residues" evidence="1">
    <location>
        <begin position="91"/>
        <end position="107"/>
    </location>
</feature>
<evidence type="ECO:0000256" key="1">
    <source>
        <dbReference type="SAM" id="MobiDB-lite"/>
    </source>
</evidence>
<feature type="compositionally biased region" description="Pro residues" evidence="1">
    <location>
        <begin position="195"/>
        <end position="204"/>
    </location>
</feature>
<proteinExistence type="predicted"/>
<feature type="compositionally biased region" description="Low complexity" evidence="1">
    <location>
        <begin position="205"/>
        <end position="221"/>
    </location>
</feature>
<gene>
    <name evidence="2" type="ORF">SLS58_001425</name>
</gene>
<protein>
    <recommendedName>
        <fullName evidence="4">Myb-like domain-containing protein</fullName>
    </recommendedName>
</protein>
<comment type="caution">
    <text evidence="2">The sequence shown here is derived from an EMBL/GenBank/DDBJ whole genome shotgun (WGS) entry which is preliminary data.</text>
</comment>
<dbReference type="EMBL" id="JAKEKT020000005">
    <property type="protein sequence ID" value="KAL1650047.1"/>
    <property type="molecule type" value="Genomic_DNA"/>
</dbReference>